<feature type="transmembrane region" description="Helical" evidence="9">
    <location>
        <begin position="50"/>
        <end position="72"/>
    </location>
</feature>
<dbReference type="EMBL" id="CP095749">
    <property type="protein sequence ID" value="WEB45527.1"/>
    <property type="molecule type" value="Genomic_DNA"/>
</dbReference>
<feature type="transmembrane region" description="Helical" evidence="9">
    <location>
        <begin position="156"/>
        <end position="176"/>
    </location>
</feature>
<evidence type="ECO:0000256" key="6">
    <source>
        <dbReference type="ARBA" id="ARBA00022777"/>
    </source>
</evidence>
<dbReference type="PANTHER" id="PTHR24421">
    <property type="entry name" value="NITRATE/NITRITE SENSOR PROTEIN NARX-RELATED"/>
    <property type="match status" value="1"/>
</dbReference>
<evidence type="ECO:0000313" key="11">
    <source>
        <dbReference type="EMBL" id="WEB45527.1"/>
    </source>
</evidence>
<gene>
    <name evidence="11" type="ORF">MOV08_00965</name>
</gene>
<accession>A0ABY8APM7</accession>
<keyword evidence="5" id="KW-0547">Nucleotide-binding</keyword>
<feature type="transmembrane region" description="Helical" evidence="9">
    <location>
        <begin position="12"/>
        <end position="38"/>
    </location>
</feature>
<keyword evidence="7" id="KW-0067">ATP-binding</keyword>
<name>A0ABY8APM7_9ACTN</name>
<dbReference type="Proteomes" id="UP001218629">
    <property type="component" value="Chromosome"/>
</dbReference>
<dbReference type="SUPFAM" id="SSF55874">
    <property type="entry name" value="ATPase domain of HSP90 chaperone/DNA topoisomerase II/histidine kinase"/>
    <property type="match status" value="1"/>
</dbReference>
<dbReference type="InterPro" id="IPR036890">
    <property type="entry name" value="HATPase_C_sf"/>
</dbReference>
<organism evidence="11 12">
    <name type="scientific">Streptomyces yunnanensis</name>
    <dbReference type="NCBI Taxonomy" id="156453"/>
    <lineage>
        <taxon>Bacteria</taxon>
        <taxon>Bacillati</taxon>
        <taxon>Actinomycetota</taxon>
        <taxon>Actinomycetes</taxon>
        <taxon>Kitasatosporales</taxon>
        <taxon>Streptomycetaceae</taxon>
        <taxon>Streptomyces</taxon>
    </lineage>
</organism>
<reference evidence="11 12" key="1">
    <citation type="submission" date="2022-03" db="EMBL/GenBank/DDBJ databases">
        <title>Streptomyces yunnanensis P86,complete genome.</title>
        <authorList>
            <person name="Chen S."/>
            <person name="Zhang Q."/>
        </authorList>
    </citation>
    <scope>NUCLEOTIDE SEQUENCE [LARGE SCALE GENOMIC DNA]</scope>
    <source>
        <strain evidence="11 12">P86</strain>
    </source>
</reference>
<keyword evidence="3" id="KW-0597">Phosphoprotein</keyword>
<evidence type="ECO:0000256" key="7">
    <source>
        <dbReference type="ARBA" id="ARBA00022840"/>
    </source>
</evidence>
<dbReference type="PANTHER" id="PTHR24421:SF10">
    <property type="entry name" value="NITRATE_NITRITE SENSOR PROTEIN NARQ"/>
    <property type="match status" value="1"/>
</dbReference>
<evidence type="ECO:0000256" key="1">
    <source>
        <dbReference type="ARBA" id="ARBA00000085"/>
    </source>
</evidence>
<keyword evidence="9" id="KW-0472">Membrane</keyword>
<evidence type="ECO:0000259" key="10">
    <source>
        <dbReference type="Pfam" id="PF07730"/>
    </source>
</evidence>
<keyword evidence="8" id="KW-0902">Two-component regulatory system</keyword>
<comment type="catalytic activity">
    <reaction evidence="1">
        <text>ATP + protein L-histidine = ADP + protein N-phospho-L-histidine.</text>
        <dbReference type="EC" id="2.7.13.3"/>
    </reaction>
</comment>
<evidence type="ECO:0000256" key="9">
    <source>
        <dbReference type="SAM" id="Phobius"/>
    </source>
</evidence>
<dbReference type="EC" id="2.7.13.3" evidence="2"/>
<evidence type="ECO:0000256" key="3">
    <source>
        <dbReference type="ARBA" id="ARBA00022553"/>
    </source>
</evidence>
<keyword evidence="6 11" id="KW-0418">Kinase</keyword>
<keyword evidence="12" id="KW-1185">Reference proteome</keyword>
<dbReference type="InterPro" id="IPR050482">
    <property type="entry name" value="Sensor_HK_TwoCompSys"/>
</dbReference>
<protein>
    <recommendedName>
        <fullName evidence="2">histidine kinase</fullName>
        <ecNumber evidence="2">2.7.13.3</ecNumber>
    </recommendedName>
</protein>
<dbReference type="Gene3D" id="1.20.5.1930">
    <property type="match status" value="1"/>
</dbReference>
<dbReference type="InterPro" id="IPR011712">
    <property type="entry name" value="Sig_transdc_His_kin_sub3_dim/P"/>
</dbReference>
<dbReference type="Gene3D" id="3.30.565.10">
    <property type="entry name" value="Histidine kinase-like ATPase, C-terminal domain"/>
    <property type="match status" value="1"/>
</dbReference>
<keyword evidence="4" id="KW-0808">Transferase</keyword>
<dbReference type="GO" id="GO:0016301">
    <property type="term" value="F:kinase activity"/>
    <property type="evidence" value="ECO:0007669"/>
    <property type="project" value="UniProtKB-KW"/>
</dbReference>
<feature type="transmembrane region" description="Helical" evidence="9">
    <location>
        <begin position="106"/>
        <end position="136"/>
    </location>
</feature>
<keyword evidence="9" id="KW-0812">Transmembrane</keyword>
<evidence type="ECO:0000256" key="5">
    <source>
        <dbReference type="ARBA" id="ARBA00022741"/>
    </source>
</evidence>
<evidence type="ECO:0000256" key="2">
    <source>
        <dbReference type="ARBA" id="ARBA00012438"/>
    </source>
</evidence>
<dbReference type="Pfam" id="PF07730">
    <property type="entry name" value="HisKA_3"/>
    <property type="match status" value="1"/>
</dbReference>
<proteinExistence type="predicted"/>
<feature type="domain" description="Signal transduction histidine kinase subgroup 3 dimerisation and phosphoacceptor" evidence="10">
    <location>
        <begin position="213"/>
        <end position="277"/>
    </location>
</feature>
<evidence type="ECO:0000256" key="4">
    <source>
        <dbReference type="ARBA" id="ARBA00022679"/>
    </source>
</evidence>
<evidence type="ECO:0000313" key="12">
    <source>
        <dbReference type="Proteomes" id="UP001218629"/>
    </source>
</evidence>
<keyword evidence="9" id="KW-1133">Transmembrane helix</keyword>
<evidence type="ECO:0000256" key="8">
    <source>
        <dbReference type="ARBA" id="ARBA00023012"/>
    </source>
</evidence>
<sequence>MAAALGRRARLRWVHLLLGGALLMPYYLVTNVLVAVVWPESGGFLSTSLGWQFTSFALALIPGAATALHPLVRPLVSGAARALCGVPGAGLETGPSRSWAARGRTALWYTLHLLTGGLVSGVSLAVPPLVLTLIAVPVTGMLGGVRMPWGLGRSGASWWLLAPLAGVGLLAGVVALSWAAGALLARCAPVLLGPTAADRLAAAEQHAMQLALRNRLARELHDSVGHALSAVTLQAAAARRVLDADLEFVRQALAAIETTTREAVGELDTVLGLLREEGPTDTAPAPTLTGLDALLARTRAAGAALTLDAPTALDRIPPVVSREAYRIVQEGLGNALRHADQAPIRLRIAVHDDALEIDVENPIEPTTGPAPRRRGGGRGLPGIAERARLLRGEAVFGEHGGVWRLAVRLPLSGSAQ</sequence>